<dbReference type="GO" id="GO:0003676">
    <property type="term" value="F:nucleic acid binding"/>
    <property type="evidence" value="ECO:0007669"/>
    <property type="project" value="InterPro"/>
</dbReference>
<dbReference type="SUPFAM" id="SSF57756">
    <property type="entry name" value="Retrovirus zinc finger-like domains"/>
    <property type="match status" value="1"/>
</dbReference>
<sequence>MIMKNSACPNCLQSGHITSDCSNRYVTLGTIKEKTSSIKVISPIIKQWVRK</sequence>
<reference evidence="2" key="1">
    <citation type="submission" date="2012-08" db="EMBL/GenBank/DDBJ databases">
        <title>The Genome Sequence of Wuchereria bancrofti.</title>
        <authorList>
            <person name="Nutman T.B."/>
            <person name="Fink D.L."/>
            <person name="Russ C."/>
            <person name="Young S."/>
            <person name="Zeng Q."/>
            <person name="Koehrsen M."/>
            <person name="Alvarado L."/>
            <person name="Berlin A."/>
            <person name="Chapman S.B."/>
            <person name="Chen Z."/>
            <person name="Freedman E."/>
            <person name="Gellesch M."/>
            <person name="Goldberg J."/>
            <person name="Griggs A."/>
            <person name="Gujja S."/>
            <person name="Heilman E.R."/>
            <person name="Heiman D."/>
            <person name="Hepburn T."/>
            <person name="Howarth C."/>
            <person name="Jen D."/>
            <person name="Larson L."/>
            <person name="Lewis B."/>
            <person name="Mehta T."/>
            <person name="Park D."/>
            <person name="Pearson M."/>
            <person name="Roberts A."/>
            <person name="Saif S."/>
            <person name="Shea T."/>
            <person name="Shenoy N."/>
            <person name="Sisk P."/>
            <person name="Stolte C."/>
            <person name="Sykes S."/>
            <person name="Walk T."/>
            <person name="White J."/>
            <person name="Yandava C."/>
            <person name="Haas B."/>
            <person name="Henn M.R."/>
            <person name="Nusbaum C."/>
            <person name="Birren B."/>
        </authorList>
    </citation>
    <scope>NUCLEOTIDE SEQUENCE [LARGE SCALE GENOMIC DNA]</scope>
    <source>
        <strain evidence="2">NA</strain>
    </source>
</reference>
<evidence type="ECO:0008006" key="3">
    <source>
        <dbReference type="Google" id="ProtNLM"/>
    </source>
</evidence>
<gene>
    <name evidence="1" type="ORF">WUBG_11812</name>
</gene>
<comment type="caution">
    <text evidence="1">The sequence shown here is derived from an EMBL/GenBank/DDBJ whole genome shotgun (WGS) entry which is preliminary data.</text>
</comment>
<evidence type="ECO:0000313" key="1">
    <source>
        <dbReference type="EMBL" id="EJW77277.1"/>
    </source>
</evidence>
<feature type="non-terminal residue" evidence="1">
    <location>
        <position position="51"/>
    </location>
</feature>
<dbReference type="GO" id="GO:0008270">
    <property type="term" value="F:zinc ion binding"/>
    <property type="evidence" value="ECO:0007669"/>
    <property type="project" value="InterPro"/>
</dbReference>
<name>J9EJR4_WUCBA</name>
<organism evidence="1 2">
    <name type="scientific">Wuchereria bancrofti</name>
    <dbReference type="NCBI Taxonomy" id="6293"/>
    <lineage>
        <taxon>Eukaryota</taxon>
        <taxon>Metazoa</taxon>
        <taxon>Ecdysozoa</taxon>
        <taxon>Nematoda</taxon>
        <taxon>Chromadorea</taxon>
        <taxon>Rhabditida</taxon>
        <taxon>Spirurina</taxon>
        <taxon>Spiruromorpha</taxon>
        <taxon>Filarioidea</taxon>
        <taxon>Onchocercidae</taxon>
        <taxon>Wuchereria</taxon>
    </lineage>
</organism>
<proteinExistence type="predicted"/>
<dbReference type="AlphaFoldDB" id="J9EJR4"/>
<accession>J9EJR4</accession>
<protein>
    <recommendedName>
        <fullName evidence="3">CCHC-type domain-containing protein</fullName>
    </recommendedName>
</protein>
<dbReference type="EMBL" id="ADBV01007984">
    <property type="protein sequence ID" value="EJW77277.1"/>
    <property type="molecule type" value="Genomic_DNA"/>
</dbReference>
<evidence type="ECO:0000313" key="2">
    <source>
        <dbReference type="Proteomes" id="UP000004810"/>
    </source>
</evidence>
<dbReference type="Proteomes" id="UP000004810">
    <property type="component" value="Unassembled WGS sequence"/>
</dbReference>
<dbReference type="InterPro" id="IPR036875">
    <property type="entry name" value="Znf_CCHC_sf"/>
</dbReference>